<dbReference type="RefSeq" id="XP_002736486.1">
    <property type="nucleotide sequence ID" value="XM_002736440.2"/>
</dbReference>
<evidence type="ECO:0000256" key="4">
    <source>
        <dbReference type="ARBA" id="ARBA00043195"/>
    </source>
</evidence>
<dbReference type="PANTHER" id="PTHR12192:SF2">
    <property type="entry name" value="GLUTATHIONE-SPECIFIC GAMMA-GLUTAMYLCYCLOTRANSFERASE 2"/>
    <property type="match status" value="1"/>
</dbReference>
<dbReference type="Pfam" id="PF04752">
    <property type="entry name" value="ChaC"/>
    <property type="match status" value="1"/>
</dbReference>
<protein>
    <recommendedName>
        <fullName evidence="2">glutathione-specific gamma-glutamylcyclotransferase</fullName>
        <ecNumber evidence="2">4.3.2.7</ecNumber>
    </recommendedName>
    <alternativeName>
        <fullName evidence="4">Cation transport regulator-like protein 2</fullName>
    </alternativeName>
</protein>
<gene>
    <name evidence="8" type="primary">LOC100367772</name>
</gene>
<dbReference type="InterPro" id="IPR006840">
    <property type="entry name" value="ChaC"/>
</dbReference>
<dbReference type="PANTHER" id="PTHR12192">
    <property type="entry name" value="CATION TRANSPORT PROTEIN CHAC-RELATED"/>
    <property type="match status" value="1"/>
</dbReference>
<dbReference type="CDD" id="cd06661">
    <property type="entry name" value="GGCT_like"/>
    <property type="match status" value="1"/>
</dbReference>
<evidence type="ECO:0000256" key="2">
    <source>
        <dbReference type="ARBA" id="ARBA00012344"/>
    </source>
</evidence>
<dbReference type="Gene3D" id="3.10.490.10">
    <property type="entry name" value="Gamma-glutamyl cyclotransferase-like"/>
    <property type="match status" value="1"/>
</dbReference>
<sequence length="179" mass="20690">MWIFGHASLIWNPEFEYEDRVAGYVKGYTRRMWGKSTRFRGTHENPGRAAVLIEDPQGITWGVAYEIKDENKDKVFEKLQSREQRPPFPLTFYPHTENSTPIDVLSYIVINEANRHIHSSYIGPEDTETTAKLIATAIGPTGLRNDDYLFKLGDFLREVPSADDPYIFELETLVKKYQS</sequence>
<reference evidence="8" key="1">
    <citation type="submission" date="2025-08" db="UniProtKB">
        <authorList>
            <consortium name="RefSeq"/>
        </authorList>
    </citation>
    <scope>IDENTIFICATION</scope>
    <source>
        <tissue evidence="8">Testes</tissue>
    </source>
</reference>
<comment type="similarity">
    <text evidence="1">Belongs to the gamma-glutamylcyclotransferase family. ChaC subfamily.</text>
</comment>
<keyword evidence="7" id="KW-1185">Reference proteome</keyword>
<dbReference type="InterPro" id="IPR013024">
    <property type="entry name" value="GGCT-like"/>
</dbReference>
<evidence type="ECO:0000313" key="7">
    <source>
        <dbReference type="Proteomes" id="UP000694865"/>
    </source>
</evidence>
<keyword evidence="3" id="KW-0456">Lyase</keyword>
<evidence type="ECO:0000313" key="8">
    <source>
        <dbReference type="RefSeq" id="XP_002736486.1"/>
    </source>
</evidence>
<comment type="catalytic activity">
    <reaction evidence="6">
        <text>glutathione = L-cysteinylglycine + 5-oxo-L-proline</text>
        <dbReference type="Rhea" id="RHEA:47724"/>
        <dbReference type="ChEBI" id="CHEBI:57925"/>
        <dbReference type="ChEBI" id="CHEBI:58402"/>
        <dbReference type="ChEBI" id="CHEBI:61694"/>
        <dbReference type="EC" id="4.3.2.7"/>
    </reaction>
</comment>
<dbReference type="EC" id="4.3.2.7" evidence="2"/>
<evidence type="ECO:0000256" key="3">
    <source>
        <dbReference type="ARBA" id="ARBA00023239"/>
    </source>
</evidence>
<accession>A0ABM0GSM1</accession>
<dbReference type="Proteomes" id="UP000694865">
    <property type="component" value="Unplaced"/>
</dbReference>
<evidence type="ECO:0000256" key="5">
    <source>
        <dbReference type="ARBA" id="ARBA00045227"/>
    </source>
</evidence>
<evidence type="ECO:0000256" key="6">
    <source>
        <dbReference type="ARBA" id="ARBA00048073"/>
    </source>
</evidence>
<comment type="function">
    <text evidence="5">Catalyzes the cleavage of glutathione into 5-oxo-L-proline and a Cys-Gly dipeptide. Acts specifically on glutathione, but not on other gamma-glutamyl peptides.</text>
</comment>
<dbReference type="GeneID" id="100367772"/>
<evidence type="ECO:0000256" key="1">
    <source>
        <dbReference type="ARBA" id="ARBA00009662"/>
    </source>
</evidence>
<organism evidence="7 8">
    <name type="scientific">Saccoglossus kowalevskii</name>
    <name type="common">Acorn worm</name>
    <dbReference type="NCBI Taxonomy" id="10224"/>
    <lineage>
        <taxon>Eukaryota</taxon>
        <taxon>Metazoa</taxon>
        <taxon>Hemichordata</taxon>
        <taxon>Enteropneusta</taxon>
        <taxon>Harrimaniidae</taxon>
        <taxon>Saccoglossus</taxon>
    </lineage>
</organism>
<name>A0ABM0GSM1_SACKO</name>
<proteinExistence type="inferred from homology"/>